<accession>A0A1G1WAZ6</accession>
<organism evidence="1 2">
    <name type="scientific">Candidatus Woykebacteria bacterium RBG_13_40_7b</name>
    <dbReference type="NCBI Taxonomy" id="1802594"/>
    <lineage>
        <taxon>Bacteria</taxon>
        <taxon>Candidatus Woykeibacteriota</taxon>
    </lineage>
</organism>
<proteinExistence type="predicted"/>
<evidence type="ECO:0000313" key="1">
    <source>
        <dbReference type="EMBL" id="OGY24866.1"/>
    </source>
</evidence>
<name>A0A1G1WAZ6_9BACT</name>
<reference evidence="1 2" key="1">
    <citation type="journal article" date="2016" name="Nat. Commun.">
        <title>Thousands of microbial genomes shed light on interconnected biogeochemical processes in an aquifer system.</title>
        <authorList>
            <person name="Anantharaman K."/>
            <person name="Brown C.T."/>
            <person name="Hug L.A."/>
            <person name="Sharon I."/>
            <person name="Castelle C.J."/>
            <person name="Probst A.J."/>
            <person name="Thomas B.C."/>
            <person name="Singh A."/>
            <person name="Wilkins M.J."/>
            <person name="Karaoz U."/>
            <person name="Brodie E.L."/>
            <person name="Williams K.H."/>
            <person name="Hubbard S.S."/>
            <person name="Banfield J.F."/>
        </authorList>
    </citation>
    <scope>NUCLEOTIDE SEQUENCE [LARGE SCALE GENOMIC DNA]</scope>
</reference>
<dbReference type="EMBL" id="MHCQ01000010">
    <property type="protein sequence ID" value="OGY24866.1"/>
    <property type="molecule type" value="Genomic_DNA"/>
</dbReference>
<evidence type="ECO:0000313" key="2">
    <source>
        <dbReference type="Proteomes" id="UP000177103"/>
    </source>
</evidence>
<comment type="caution">
    <text evidence="1">The sequence shown here is derived from an EMBL/GenBank/DDBJ whole genome shotgun (WGS) entry which is preliminary data.</text>
</comment>
<sequence>MGAHRMDPNNIGSEEERDYPLLYQEDWLRENFQGRTYEQLREIIGCSMRSLCKAVSRYKLQGVSAYSSRGAFSVSKRGISRRIVAVNTFGSLVEAARFLRLTDKAVSNWYYRHRHLFSPEKQREISAHTKRAGKSK</sequence>
<dbReference type="AlphaFoldDB" id="A0A1G1WAZ6"/>
<gene>
    <name evidence="1" type="ORF">A2Y57_01020</name>
</gene>
<dbReference type="Proteomes" id="UP000177103">
    <property type="component" value="Unassembled WGS sequence"/>
</dbReference>
<protein>
    <submittedName>
        <fullName evidence="1">Uncharacterized protein</fullName>
    </submittedName>
</protein>